<dbReference type="GO" id="GO:0005886">
    <property type="term" value="C:plasma membrane"/>
    <property type="evidence" value="ECO:0007669"/>
    <property type="project" value="UniProtKB-SubCell"/>
</dbReference>
<dbReference type="InterPro" id="IPR051791">
    <property type="entry name" value="Pra-immunoreactive"/>
</dbReference>
<keyword evidence="9" id="KW-1185">Reference proteome</keyword>
<reference evidence="8 9" key="1">
    <citation type="submission" date="2018-04" db="EMBL/GenBank/DDBJ databases">
        <title>Flavobacterium sp. nov., isolated from glacier ice.</title>
        <authorList>
            <person name="Liu Q."/>
            <person name="Xin Y.-H."/>
        </authorList>
    </citation>
    <scope>NUCLEOTIDE SEQUENCE [LARGE SCALE GENOMIC DNA]</scope>
    <source>
        <strain evidence="8 9">LB2P30</strain>
    </source>
</reference>
<dbReference type="PANTHER" id="PTHR36115">
    <property type="entry name" value="PROLINE-RICH ANTIGEN HOMOLOG-RELATED"/>
    <property type="match status" value="1"/>
</dbReference>
<keyword evidence="2" id="KW-1003">Cell membrane</keyword>
<comment type="caution">
    <text evidence="8">The sequence shown here is derived from an EMBL/GenBank/DDBJ whole genome shotgun (WGS) entry which is preliminary data.</text>
</comment>
<evidence type="ECO:0000256" key="4">
    <source>
        <dbReference type="ARBA" id="ARBA00022989"/>
    </source>
</evidence>
<evidence type="ECO:0000259" key="7">
    <source>
        <dbReference type="Pfam" id="PF06271"/>
    </source>
</evidence>
<feature type="domain" description="RDD" evidence="7">
    <location>
        <begin position="14"/>
        <end position="128"/>
    </location>
</feature>
<keyword evidence="5 6" id="KW-0472">Membrane</keyword>
<evidence type="ECO:0000256" key="1">
    <source>
        <dbReference type="ARBA" id="ARBA00004651"/>
    </source>
</evidence>
<protein>
    <submittedName>
        <fullName evidence="8">RDD family protein</fullName>
    </submittedName>
</protein>
<keyword evidence="4 6" id="KW-1133">Transmembrane helix</keyword>
<dbReference type="Pfam" id="PF06271">
    <property type="entry name" value="RDD"/>
    <property type="match status" value="1"/>
</dbReference>
<accession>A0A2U1JZ62</accession>
<dbReference type="PANTHER" id="PTHR36115:SF4">
    <property type="entry name" value="MEMBRANE PROTEIN"/>
    <property type="match status" value="1"/>
</dbReference>
<feature type="transmembrane region" description="Helical" evidence="6">
    <location>
        <begin position="65"/>
        <end position="84"/>
    </location>
</feature>
<dbReference type="AlphaFoldDB" id="A0A2U1JZ62"/>
<comment type="subcellular location">
    <subcellularLocation>
        <location evidence="1">Cell membrane</location>
        <topology evidence="1">Multi-pass membrane protein</topology>
    </subcellularLocation>
</comment>
<dbReference type="Proteomes" id="UP000245618">
    <property type="component" value="Unassembled WGS sequence"/>
</dbReference>
<sequence length="159" mass="18121">MESKKITVTDDLLASRGQRLSNLIMDLAIGYVIWITVGTTIAIFADVINSSFLKIWISGMGKSEKGLSFAVIAGFYYYLTELYFSRSIAKFLTQTYVIMKDGSKPNYKTILKRTLCRFIPFEAFSFLGGTAEGWHDSMSETYVVKKHEFEKKKRIIILP</sequence>
<keyword evidence="3 6" id="KW-0812">Transmembrane</keyword>
<dbReference type="OrthoDB" id="762068at2"/>
<evidence type="ECO:0000256" key="2">
    <source>
        <dbReference type="ARBA" id="ARBA00022475"/>
    </source>
</evidence>
<dbReference type="EMBL" id="QCZH01000004">
    <property type="protein sequence ID" value="PWA10239.1"/>
    <property type="molecule type" value="Genomic_DNA"/>
</dbReference>
<dbReference type="InterPro" id="IPR010432">
    <property type="entry name" value="RDD"/>
</dbReference>
<evidence type="ECO:0000313" key="9">
    <source>
        <dbReference type="Proteomes" id="UP000245618"/>
    </source>
</evidence>
<feature type="transmembrane region" description="Helical" evidence="6">
    <location>
        <begin position="23"/>
        <end position="45"/>
    </location>
</feature>
<proteinExistence type="predicted"/>
<evidence type="ECO:0000256" key="3">
    <source>
        <dbReference type="ARBA" id="ARBA00022692"/>
    </source>
</evidence>
<dbReference type="RefSeq" id="WP_116761580.1">
    <property type="nucleotide sequence ID" value="NZ_QCZH01000004.1"/>
</dbReference>
<evidence type="ECO:0000256" key="6">
    <source>
        <dbReference type="SAM" id="Phobius"/>
    </source>
</evidence>
<evidence type="ECO:0000256" key="5">
    <source>
        <dbReference type="ARBA" id="ARBA00023136"/>
    </source>
</evidence>
<name>A0A2U1JZ62_9FLAO</name>
<evidence type="ECO:0000313" key="8">
    <source>
        <dbReference type="EMBL" id="PWA10239.1"/>
    </source>
</evidence>
<organism evidence="8 9">
    <name type="scientific">Flavobacterium laiguense</name>
    <dbReference type="NCBI Taxonomy" id="2169409"/>
    <lineage>
        <taxon>Bacteria</taxon>
        <taxon>Pseudomonadati</taxon>
        <taxon>Bacteroidota</taxon>
        <taxon>Flavobacteriia</taxon>
        <taxon>Flavobacteriales</taxon>
        <taxon>Flavobacteriaceae</taxon>
        <taxon>Flavobacterium</taxon>
    </lineage>
</organism>
<gene>
    <name evidence="8" type="ORF">DB891_05965</name>
</gene>